<accession>A0A5M8ALR1</accession>
<protein>
    <submittedName>
        <fullName evidence="1">Uncharacterized protein</fullName>
    </submittedName>
</protein>
<evidence type="ECO:0000313" key="1">
    <source>
        <dbReference type="EMBL" id="KAA6123121.1"/>
    </source>
</evidence>
<name>A0A5M8ALR1_9BURK</name>
<dbReference type="AlphaFoldDB" id="A0A5M8ALR1"/>
<gene>
    <name evidence="1" type="ORF">F1599_14675</name>
</gene>
<comment type="caution">
    <text evidence="1">The sequence shown here is derived from an EMBL/GenBank/DDBJ whole genome shotgun (WGS) entry which is preliminary data.</text>
</comment>
<evidence type="ECO:0000313" key="2">
    <source>
        <dbReference type="Proteomes" id="UP000324324"/>
    </source>
</evidence>
<dbReference type="Proteomes" id="UP000324324">
    <property type="component" value="Unassembled WGS sequence"/>
</dbReference>
<proteinExistence type="predicted"/>
<dbReference type="RefSeq" id="WP_150083536.1">
    <property type="nucleotide sequence ID" value="NZ_VWRN01000035.1"/>
</dbReference>
<organism evidence="1 2">
    <name type="scientific">Cupriavidus cauae</name>
    <dbReference type="NCBI Taxonomy" id="2608999"/>
    <lineage>
        <taxon>Bacteria</taxon>
        <taxon>Pseudomonadati</taxon>
        <taxon>Pseudomonadota</taxon>
        <taxon>Betaproteobacteria</taxon>
        <taxon>Burkholderiales</taxon>
        <taxon>Burkholderiaceae</taxon>
        <taxon>Cupriavidus</taxon>
    </lineage>
</organism>
<sequence>METFQCVLHYLQEYFPLFFPSDSTIMSVTCLSIKIDSTSYTLDHGKNSLSSKLLRQLEQEKVRSFWKPHRTERLCNRPSMAFAAKGGTVFVPSFAMRIQSSTEPASNWQGA</sequence>
<keyword evidence="2" id="KW-1185">Reference proteome</keyword>
<dbReference type="EMBL" id="VWRN01000035">
    <property type="protein sequence ID" value="KAA6123121.1"/>
    <property type="molecule type" value="Genomic_DNA"/>
</dbReference>
<reference evidence="1 2" key="1">
    <citation type="submission" date="2019-09" db="EMBL/GenBank/DDBJ databases">
        <title>Isolation of a novel species in the genus Cupriavidus from patients with sepsis using whole genome sequencing.</title>
        <authorList>
            <person name="Kweon O.J."/>
            <person name="Lee M.-K."/>
        </authorList>
    </citation>
    <scope>NUCLEOTIDE SEQUENCE [LARGE SCALE GENOMIC DNA]</scope>
    <source>
        <strain evidence="1 2">MKL-01</strain>
    </source>
</reference>